<dbReference type="GO" id="GO:0005829">
    <property type="term" value="C:cytosol"/>
    <property type="evidence" value="ECO:0007669"/>
    <property type="project" value="TreeGrafter"/>
</dbReference>
<evidence type="ECO:0000259" key="6">
    <source>
        <dbReference type="Pfam" id="PF00551"/>
    </source>
</evidence>
<dbReference type="Gene3D" id="3.40.50.12230">
    <property type="match status" value="1"/>
</dbReference>
<keyword evidence="3 5" id="KW-0808">Transferase</keyword>
<dbReference type="PANTHER" id="PTHR11138">
    <property type="entry name" value="METHIONYL-TRNA FORMYLTRANSFERASE"/>
    <property type="match status" value="1"/>
</dbReference>
<dbReference type="EC" id="2.1.2.9" evidence="2 5"/>
<dbReference type="eggNOG" id="COG0223">
    <property type="taxonomic scope" value="Bacteria"/>
</dbReference>
<dbReference type="AlphaFoldDB" id="A0A059XRY0"/>
<accession>A0A059XRY0</accession>
<dbReference type="PANTHER" id="PTHR11138:SF5">
    <property type="entry name" value="METHIONYL-TRNA FORMYLTRANSFERASE, MITOCHONDRIAL"/>
    <property type="match status" value="1"/>
</dbReference>
<dbReference type="CDD" id="cd08646">
    <property type="entry name" value="FMT_core_Met-tRNA-FMT_N"/>
    <property type="match status" value="1"/>
</dbReference>
<feature type="binding site" evidence="5">
    <location>
        <begin position="107"/>
        <end position="110"/>
    </location>
    <ligand>
        <name>(6S)-5,6,7,8-tetrahydrofolate</name>
        <dbReference type="ChEBI" id="CHEBI:57453"/>
    </ligand>
</feature>
<gene>
    <name evidence="5 8" type="primary">fmt</name>
    <name evidence="8" type="ORF">MCFN_03250</name>
</gene>
<name>A0A059XRY0_9BACT</name>
<dbReference type="Pfam" id="PF00551">
    <property type="entry name" value="Formyl_trans_N"/>
    <property type="match status" value="1"/>
</dbReference>
<comment type="catalytic activity">
    <reaction evidence="5">
        <text>L-methionyl-tRNA(fMet) + (6R)-10-formyltetrahydrofolate = N-formyl-L-methionyl-tRNA(fMet) + (6S)-5,6,7,8-tetrahydrofolate + H(+)</text>
        <dbReference type="Rhea" id="RHEA:24380"/>
        <dbReference type="Rhea" id="RHEA-COMP:9952"/>
        <dbReference type="Rhea" id="RHEA-COMP:9953"/>
        <dbReference type="ChEBI" id="CHEBI:15378"/>
        <dbReference type="ChEBI" id="CHEBI:57453"/>
        <dbReference type="ChEBI" id="CHEBI:78530"/>
        <dbReference type="ChEBI" id="CHEBI:78844"/>
        <dbReference type="ChEBI" id="CHEBI:195366"/>
        <dbReference type="EC" id="2.1.2.9"/>
    </reaction>
</comment>
<dbReference type="NCBIfam" id="TIGR00460">
    <property type="entry name" value="fmt"/>
    <property type="match status" value="1"/>
</dbReference>
<feature type="domain" description="Formyl transferase C-terminal" evidence="7">
    <location>
        <begin position="201"/>
        <end position="247"/>
    </location>
</feature>
<organism evidence="8 9">
    <name type="scientific">Mycoplasmopsis californica</name>
    <dbReference type="NCBI Taxonomy" id="2113"/>
    <lineage>
        <taxon>Bacteria</taxon>
        <taxon>Bacillati</taxon>
        <taxon>Mycoplasmatota</taxon>
        <taxon>Mycoplasmoidales</taxon>
        <taxon>Metamycoplasmataceae</taxon>
        <taxon>Mycoplasmopsis</taxon>
    </lineage>
</organism>
<evidence type="ECO:0000256" key="3">
    <source>
        <dbReference type="ARBA" id="ARBA00022679"/>
    </source>
</evidence>
<dbReference type="GO" id="GO:0004479">
    <property type="term" value="F:methionyl-tRNA formyltransferase activity"/>
    <property type="evidence" value="ECO:0007669"/>
    <property type="project" value="UniProtKB-UniRule"/>
</dbReference>
<evidence type="ECO:0000313" key="9">
    <source>
        <dbReference type="Proteomes" id="UP000027088"/>
    </source>
</evidence>
<dbReference type="Proteomes" id="UP000027088">
    <property type="component" value="Chromosome"/>
</dbReference>
<dbReference type="HAMAP" id="MF_00182">
    <property type="entry name" value="Formyl_trans"/>
    <property type="match status" value="1"/>
</dbReference>
<dbReference type="InterPro" id="IPR041711">
    <property type="entry name" value="Met-tRNA-FMT_N"/>
</dbReference>
<dbReference type="InterPro" id="IPR036477">
    <property type="entry name" value="Formyl_transf_N_sf"/>
</dbReference>
<dbReference type="SUPFAM" id="SSF50486">
    <property type="entry name" value="FMT C-terminal domain-like"/>
    <property type="match status" value="1"/>
</dbReference>
<evidence type="ECO:0000313" key="8">
    <source>
        <dbReference type="EMBL" id="AIA29760.1"/>
    </source>
</evidence>
<evidence type="ECO:0000256" key="2">
    <source>
        <dbReference type="ARBA" id="ARBA00012261"/>
    </source>
</evidence>
<evidence type="ECO:0000256" key="4">
    <source>
        <dbReference type="ARBA" id="ARBA00022917"/>
    </source>
</evidence>
<comment type="similarity">
    <text evidence="1 5">Belongs to the Fmt family.</text>
</comment>
<evidence type="ECO:0000256" key="1">
    <source>
        <dbReference type="ARBA" id="ARBA00010699"/>
    </source>
</evidence>
<dbReference type="InterPro" id="IPR005793">
    <property type="entry name" value="Formyl_trans_C"/>
</dbReference>
<comment type="function">
    <text evidence="5">Attaches a formyl group to the free amino group of methionyl-tRNA(fMet). The formyl group appears to play a dual role in the initiator identity of N-formylmethionyl-tRNA by promoting its recognition by IF2 and preventing the misappropriation of this tRNA by the elongation apparatus.</text>
</comment>
<dbReference type="InterPro" id="IPR002376">
    <property type="entry name" value="Formyl_transf_N"/>
</dbReference>
<dbReference type="EMBL" id="CP007521">
    <property type="protein sequence ID" value="AIA29760.1"/>
    <property type="molecule type" value="Genomic_DNA"/>
</dbReference>
<dbReference type="SUPFAM" id="SSF53328">
    <property type="entry name" value="Formyltransferase"/>
    <property type="match status" value="1"/>
</dbReference>
<keyword evidence="4 5" id="KW-0648">Protein biosynthesis</keyword>
<dbReference type="InterPro" id="IPR005794">
    <property type="entry name" value="Fmt"/>
</dbReference>
<proteinExistence type="inferred from homology"/>
<dbReference type="KEGG" id="mcr:MCFN_03250"/>
<dbReference type="RefSeq" id="WP_187468865.1">
    <property type="nucleotide sequence ID" value="NZ_CP007521.1"/>
</dbReference>
<evidence type="ECO:0000259" key="7">
    <source>
        <dbReference type="Pfam" id="PF02911"/>
    </source>
</evidence>
<reference evidence="8 9" key="1">
    <citation type="journal article" date="2014" name="Genome Announc.">
        <title>Complete Genome Sequence of the Bovine Mastitis Pathogen Mycoplasma californicum Strain ST-6T (ATCC 33461T).</title>
        <authorList>
            <person name="Calcutt M.J."/>
            <person name="Foecking M.F."/>
            <person name="Fox L.K."/>
        </authorList>
    </citation>
    <scope>NUCLEOTIDE SEQUENCE [LARGE SCALE GENOMIC DNA]</scope>
    <source>
        <strain evidence="8 9">ST-6</strain>
    </source>
</reference>
<evidence type="ECO:0000256" key="5">
    <source>
        <dbReference type="HAMAP-Rule" id="MF_00182"/>
    </source>
</evidence>
<dbReference type="Pfam" id="PF02911">
    <property type="entry name" value="Formyl_trans_C"/>
    <property type="match status" value="1"/>
</dbReference>
<sequence length="279" mass="31438">MIKILLAGTPEFAVDIFEQIIINYNVVAIVSQPDRPSVRGRISLQTPTKLLAQKYNIPCFQPEKIGEIYDELKQLEYDYLITAAFGQFIPTKILSIAKKYNLNIHGSLLPKFRGAAPIQYAVWEGESQTGISLMEMVKEMDAGDVFVQSVVKIDENDTSADVFKKCSNVASENIVQWIRDIDQNKLQKKPQDISKVSFSPKLNKSDGEIKTSMSVQKALQTIKAFYPNPCAFTHIDSKRVKINFATSNPVKNAPTIQLSDGTIYLVDYHFEGKKRVKLK</sequence>
<feature type="domain" description="Formyl transferase N-terminal" evidence="6">
    <location>
        <begin position="5"/>
        <end position="176"/>
    </location>
</feature>
<dbReference type="InterPro" id="IPR011034">
    <property type="entry name" value="Formyl_transferase-like_C_sf"/>
</dbReference>
<keyword evidence="9" id="KW-1185">Reference proteome</keyword>
<protein>
    <recommendedName>
        <fullName evidence="2 5">Methionyl-tRNA formyltransferase</fullName>
        <ecNumber evidence="2 5">2.1.2.9</ecNumber>
    </recommendedName>
</protein>